<dbReference type="PANTHER" id="PTHR43685">
    <property type="entry name" value="GLYCOSYLTRANSFERASE"/>
    <property type="match status" value="1"/>
</dbReference>
<dbReference type="EMBL" id="QPJT01000002">
    <property type="protein sequence ID" value="RCX20076.1"/>
    <property type="molecule type" value="Genomic_DNA"/>
</dbReference>
<reference evidence="4 5" key="1">
    <citation type="submission" date="2018-07" db="EMBL/GenBank/DDBJ databases">
        <title>Genomic Encyclopedia of Type Strains, Phase IV (KMG-IV): sequencing the most valuable type-strain genomes for metagenomic binning, comparative biology and taxonomic classification.</title>
        <authorList>
            <person name="Goeker M."/>
        </authorList>
    </citation>
    <scope>NUCLEOTIDE SEQUENCE [LARGE SCALE GENOMIC DNA]</scope>
    <source>
        <strain evidence="4 5">DSM 27016</strain>
    </source>
</reference>
<evidence type="ECO:0000259" key="3">
    <source>
        <dbReference type="Pfam" id="PF02709"/>
    </source>
</evidence>
<feature type="domain" description="Galactosyltransferase C-terminal" evidence="3">
    <location>
        <begin position="169"/>
        <end position="226"/>
    </location>
</feature>
<organism evidence="4 5">
    <name type="scientific">Anaerobacterium chartisolvens</name>
    <dbReference type="NCBI Taxonomy" id="1297424"/>
    <lineage>
        <taxon>Bacteria</taxon>
        <taxon>Bacillati</taxon>
        <taxon>Bacillota</taxon>
        <taxon>Clostridia</taxon>
        <taxon>Eubacteriales</taxon>
        <taxon>Oscillospiraceae</taxon>
        <taxon>Anaerobacterium</taxon>
    </lineage>
</organism>
<sequence>MMKISFVIPVYNRKDHIINTLEALGHQRDCYKGCYEVILVDDGSCDDLYSSIREIDRNYELKYFYLRRCDESCISRARNHGWRNAAGDVIVFIDSDIIVNENYLEEVNRYYNAEENLLLIGTRLMLDDEVTRESVRDRSVFKKYSSASGNSKILENRYSLFDTYSYNAAALKYPWLKAYGCNFIIPKAWLEKAGGFDESMRGWGAEDIELACRCYEAGIKVFVNSKLEVLHQFHGGSDIIGEDKFAAYEKNIQYFIDRHPCAIDKPRELIDEIFKGREDIDFNLYHEKLPTLELVEFRDRERLPELKETLLCLSNEKNKEIIVNDYVEDTDLDIWIQLLGRRSSTPKYYPFSKRLGRGNIK</sequence>
<evidence type="ECO:0000256" key="1">
    <source>
        <dbReference type="ARBA" id="ARBA00022679"/>
    </source>
</evidence>
<dbReference type="OrthoDB" id="396512at2"/>
<dbReference type="InterPro" id="IPR050834">
    <property type="entry name" value="Glycosyltransf_2"/>
</dbReference>
<gene>
    <name evidence="4" type="ORF">DFR58_102145</name>
</gene>
<evidence type="ECO:0000313" key="5">
    <source>
        <dbReference type="Proteomes" id="UP000253034"/>
    </source>
</evidence>
<dbReference type="PANTHER" id="PTHR43685:SF2">
    <property type="entry name" value="GLYCOSYLTRANSFERASE 2-LIKE DOMAIN-CONTAINING PROTEIN"/>
    <property type="match status" value="1"/>
</dbReference>
<dbReference type="GO" id="GO:0016740">
    <property type="term" value="F:transferase activity"/>
    <property type="evidence" value="ECO:0007669"/>
    <property type="project" value="UniProtKB-KW"/>
</dbReference>
<evidence type="ECO:0000259" key="2">
    <source>
        <dbReference type="Pfam" id="PF00535"/>
    </source>
</evidence>
<dbReference type="Pfam" id="PF00535">
    <property type="entry name" value="Glycos_transf_2"/>
    <property type="match status" value="1"/>
</dbReference>
<comment type="caution">
    <text evidence="4">The sequence shown here is derived from an EMBL/GenBank/DDBJ whole genome shotgun (WGS) entry which is preliminary data.</text>
</comment>
<dbReference type="AlphaFoldDB" id="A0A369BHN5"/>
<dbReference type="SUPFAM" id="SSF53448">
    <property type="entry name" value="Nucleotide-diphospho-sugar transferases"/>
    <property type="match status" value="1"/>
</dbReference>
<proteinExistence type="predicted"/>
<dbReference type="RefSeq" id="WP_114296194.1">
    <property type="nucleotide sequence ID" value="NZ_QPJT01000002.1"/>
</dbReference>
<evidence type="ECO:0000313" key="4">
    <source>
        <dbReference type="EMBL" id="RCX20076.1"/>
    </source>
</evidence>
<name>A0A369BHN5_9FIRM</name>
<dbReference type="InterPro" id="IPR027791">
    <property type="entry name" value="Galactosyl_T_C"/>
</dbReference>
<dbReference type="Proteomes" id="UP000253034">
    <property type="component" value="Unassembled WGS sequence"/>
</dbReference>
<keyword evidence="5" id="KW-1185">Reference proteome</keyword>
<dbReference type="Pfam" id="PF02709">
    <property type="entry name" value="Glyco_transf_7C"/>
    <property type="match status" value="1"/>
</dbReference>
<accession>A0A369BHN5</accession>
<protein>
    <submittedName>
        <fullName evidence="4">GT2 family glycosyltransferase</fullName>
    </submittedName>
</protein>
<dbReference type="Gene3D" id="3.90.550.10">
    <property type="entry name" value="Spore Coat Polysaccharide Biosynthesis Protein SpsA, Chain A"/>
    <property type="match status" value="1"/>
</dbReference>
<dbReference type="InterPro" id="IPR001173">
    <property type="entry name" value="Glyco_trans_2-like"/>
</dbReference>
<keyword evidence="1 4" id="KW-0808">Transferase</keyword>
<dbReference type="InterPro" id="IPR029044">
    <property type="entry name" value="Nucleotide-diphossugar_trans"/>
</dbReference>
<feature type="domain" description="Glycosyltransferase 2-like" evidence="2">
    <location>
        <begin position="5"/>
        <end position="158"/>
    </location>
</feature>